<dbReference type="SUPFAM" id="SSF53335">
    <property type="entry name" value="S-adenosyl-L-methionine-dependent methyltransferases"/>
    <property type="match status" value="1"/>
</dbReference>
<comment type="function">
    <text evidence="6">Methylates ribosomal protein L11.</text>
</comment>
<dbReference type="InterPro" id="IPR029063">
    <property type="entry name" value="SAM-dependent_MTases_sf"/>
</dbReference>
<dbReference type="Proteomes" id="UP001549146">
    <property type="component" value="Unassembled WGS sequence"/>
</dbReference>
<dbReference type="NCBIfam" id="NF001785">
    <property type="entry name" value="PRK00517.2-2"/>
    <property type="match status" value="1"/>
</dbReference>
<name>A0ABV2LSZ5_9FLAO</name>
<feature type="binding site" evidence="6">
    <location>
        <position position="127"/>
    </location>
    <ligand>
        <name>S-adenosyl-L-methionine</name>
        <dbReference type="ChEBI" id="CHEBI:59789"/>
    </ligand>
</feature>
<dbReference type="GO" id="GO:0032259">
    <property type="term" value="P:methylation"/>
    <property type="evidence" value="ECO:0007669"/>
    <property type="project" value="UniProtKB-KW"/>
</dbReference>
<evidence type="ECO:0000313" key="7">
    <source>
        <dbReference type="EMBL" id="MET3731698.1"/>
    </source>
</evidence>
<dbReference type="EMBL" id="JBEPMO010000005">
    <property type="protein sequence ID" value="MET3731698.1"/>
    <property type="molecule type" value="Genomic_DNA"/>
</dbReference>
<dbReference type="GO" id="GO:0008168">
    <property type="term" value="F:methyltransferase activity"/>
    <property type="evidence" value="ECO:0007669"/>
    <property type="project" value="UniProtKB-KW"/>
</dbReference>
<dbReference type="RefSeq" id="WP_354508205.1">
    <property type="nucleotide sequence ID" value="NZ_JBEPMO010000005.1"/>
</dbReference>
<feature type="binding site" evidence="6">
    <location>
        <position position="211"/>
    </location>
    <ligand>
        <name>S-adenosyl-L-methionine</name>
        <dbReference type="ChEBI" id="CHEBI:59789"/>
    </ligand>
</feature>
<evidence type="ECO:0000256" key="5">
    <source>
        <dbReference type="ARBA" id="ARBA00022691"/>
    </source>
</evidence>
<dbReference type="PANTHER" id="PTHR43648:SF1">
    <property type="entry name" value="ELECTRON TRANSFER FLAVOPROTEIN BETA SUBUNIT LYSINE METHYLTRANSFERASE"/>
    <property type="match status" value="1"/>
</dbReference>
<accession>A0ABV2LSZ5</accession>
<dbReference type="CDD" id="cd02440">
    <property type="entry name" value="AdoMet_MTases"/>
    <property type="match status" value="1"/>
</dbReference>
<feature type="binding site" evidence="6">
    <location>
        <position position="170"/>
    </location>
    <ligand>
        <name>S-adenosyl-L-methionine</name>
        <dbReference type="ChEBI" id="CHEBI:59789"/>
    </ligand>
</feature>
<gene>
    <name evidence="6" type="primary">prmA</name>
    <name evidence="7" type="ORF">ABID46_001272</name>
</gene>
<dbReference type="HAMAP" id="MF_00735">
    <property type="entry name" value="Methyltr_PrmA"/>
    <property type="match status" value="1"/>
</dbReference>
<comment type="subcellular location">
    <subcellularLocation>
        <location evidence="6">Cytoplasm</location>
    </subcellularLocation>
</comment>
<evidence type="ECO:0000256" key="1">
    <source>
        <dbReference type="ARBA" id="ARBA00009741"/>
    </source>
</evidence>
<keyword evidence="4 6" id="KW-0808">Transferase</keyword>
<dbReference type="InterPro" id="IPR004498">
    <property type="entry name" value="Ribosomal_PrmA_MeTrfase"/>
</dbReference>
<dbReference type="PANTHER" id="PTHR43648">
    <property type="entry name" value="ELECTRON TRANSFER FLAVOPROTEIN BETA SUBUNIT LYSINE METHYLTRANSFERASE"/>
    <property type="match status" value="1"/>
</dbReference>
<keyword evidence="7" id="KW-0689">Ribosomal protein</keyword>
<evidence type="ECO:0000256" key="3">
    <source>
        <dbReference type="ARBA" id="ARBA00022603"/>
    </source>
</evidence>
<dbReference type="GO" id="GO:0005840">
    <property type="term" value="C:ribosome"/>
    <property type="evidence" value="ECO:0007669"/>
    <property type="project" value="UniProtKB-KW"/>
</dbReference>
<evidence type="ECO:0000256" key="2">
    <source>
        <dbReference type="ARBA" id="ARBA00022490"/>
    </source>
</evidence>
<reference evidence="7 8" key="1">
    <citation type="submission" date="2024-06" db="EMBL/GenBank/DDBJ databases">
        <title>Genomic Encyclopedia of Type Strains, Phase IV (KMG-IV): sequencing the most valuable type-strain genomes for metagenomic binning, comparative biology and taxonomic classification.</title>
        <authorList>
            <person name="Goeker M."/>
        </authorList>
    </citation>
    <scope>NUCLEOTIDE SEQUENCE [LARGE SCALE GENOMIC DNA]</scope>
    <source>
        <strain evidence="7 8">DSM 29388</strain>
    </source>
</reference>
<comment type="caution">
    <text evidence="7">The sequence shown here is derived from an EMBL/GenBank/DDBJ whole genome shotgun (WGS) entry which is preliminary data.</text>
</comment>
<protein>
    <recommendedName>
        <fullName evidence="6">Ribosomal protein L11 methyltransferase</fullName>
        <shortName evidence="6">L11 Mtase</shortName>
        <ecNumber evidence="6">2.1.1.-</ecNumber>
    </recommendedName>
</protein>
<keyword evidence="8" id="KW-1185">Reference proteome</keyword>
<evidence type="ECO:0000313" key="8">
    <source>
        <dbReference type="Proteomes" id="UP001549146"/>
    </source>
</evidence>
<organism evidence="7 8">
    <name type="scientific">Moheibacter stercoris</name>
    <dbReference type="NCBI Taxonomy" id="1628251"/>
    <lineage>
        <taxon>Bacteria</taxon>
        <taxon>Pseudomonadati</taxon>
        <taxon>Bacteroidota</taxon>
        <taxon>Flavobacteriia</taxon>
        <taxon>Flavobacteriales</taxon>
        <taxon>Weeksellaceae</taxon>
        <taxon>Moheibacter</taxon>
    </lineage>
</organism>
<dbReference type="Gene3D" id="3.40.50.150">
    <property type="entry name" value="Vaccinia Virus protein VP39"/>
    <property type="match status" value="1"/>
</dbReference>
<proteinExistence type="inferred from homology"/>
<keyword evidence="3 6" id="KW-0489">Methyltransferase</keyword>
<keyword evidence="2 6" id="KW-0963">Cytoplasm</keyword>
<dbReference type="PIRSF" id="PIRSF000401">
    <property type="entry name" value="RPL11_MTase"/>
    <property type="match status" value="1"/>
</dbReference>
<comment type="catalytic activity">
    <reaction evidence="6">
        <text>L-lysyl-[protein] + 3 S-adenosyl-L-methionine = N(6),N(6),N(6)-trimethyl-L-lysyl-[protein] + 3 S-adenosyl-L-homocysteine + 3 H(+)</text>
        <dbReference type="Rhea" id="RHEA:54192"/>
        <dbReference type="Rhea" id="RHEA-COMP:9752"/>
        <dbReference type="Rhea" id="RHEA-COMP:13826"/>
        <dbReference type="ChEBI" id="CHEBI:15378"/>
        <dbReference type="ChEBI" id="CHEBI:29969"/>
        <dbReference type="ChEBI" id="CHEBI:57856"/>
        <dbReference type="ChEBI" id="CHEBI:59789"/>
        <dbReference type="ChEBI" id="CHEBI:61961"/>
    </reaction>
</comment>
<dbReference type="InterPro" id="IPR050078">
    <property type="entry name" value="Ribosomal_L11_MeTrfase_PrmA"/>
</dbReference>
<feature type="binding site" evidence="6">
    <location>
        <position position="148"/>
    </location>
    <ligand>
        <name>S-adenosyl-L-methionine</name>
        <dbReference type="ChEBI" id="CHEBI:59789"/>
    </ligand>
</feature>
<keyword evidence="7" id="KW-0687">Ribonucleoprotein</keyword>
<comment type="similarity">
    <text evidence="1 6">Belongs to the methyltransferase superfamily. PrmA family.</text>
</comment>
<dbReference type="EC" id="2.1.1.-" evidence="6"/>
<keyword evidence="5 6" id="KW-0949">S-adenosyl-L-methionine</keyword>
<evidence type="ECO:0000256" key="6">
    <source>
        <dbReference type="HAMAP-Rule" id="MF_00735"/>
    </source>
</evidence>
<evidence type="ECO:0000256" key="4">
    <source>
        <dbReference type="ARBA" id="ARBA00022679"/>
    </source>
</evidence>
<dbReference type="Pfam" id="PF06325">
    <property type="entry name" value="PrmA"/>
    <property type="match status" value="1"/>
</dbReference>
<sequence>MNYIEYQFKVSPIEPWREILMAHLAEGEFDSFTDTEEGLLAYVIKDLDDEEFVQSKLEELSEIAISYERLEIEQINWNEQWESNFHPINVNDQCYIRSEFHEAKPEFPFEIVIQPKMSFGTGHHETTHLMVEYILENEFAGKDVLDMGCGTSILAILAKMKEANYVEGIDIDEWSVENSIENAERNHVDITVKLGDVSLLGQHQFDIILANINKNILLADIPAYVGDLKPNGELYLSGLMHFDFEDIKQKCEENGLKFVSKKQRNEWIALKFVQS</sequence>